<dbReference type="EMBL" id="OZ022406">
    <property type="protein sequence ID" value="CAK9437060.1"/>
    <property type="molecule type" value="Genomic_DNA"/>
</dbReference>
<dbReference type="InterPro" id="IPR001313">
    <property type="entry name" value="Pumilio_RNA-bd_rpt"/>
</dbReference>
<dbReference type="Proteomes" id="UP001497383">
    <property type="component" value="Chromosome 2"/>
</dbReference>
<reference evidence="5 6" key="1">
    <citation type="submission" date="2024-03" db="EMBL/GenBank/DDBJ databases">
        <authorList>
            <person name="Brejova B."/>
        </authorList>
    </citation>
    <scope>NUCLEOTIDE SEQUENCE [LARGE SCALE GENOMIC DNA]</scope>
    <source>
        <strain evidence="5 6">CBS 14171</strain>
    </source>
</reference>
<dbReference type="InterPro" id="IPR011989">
    <property type="entry name" value="ARM-like"/>
</dbReference>
<feature type="repeat" description="Pumilio" evidence="2">
    <location>
        <begin position="329"/>
        <end position="364"/>
    </location>
</feature>
<accession>A0ABP0ZGI8</accession>
<organism evidence="5 6">
    <name type="scientific">Lodderomyces beijingensis</name>
    <dbReference type="NCBI Taxonomy" id="1775926"/>
    <lineage>
        <taxon>Eukaryota</taxon>
        <taxon>Fungi</taxon>
        <taxon>Dikarya</taxon>
        <taxon>Ascomycota</taxon>
        <taxon>Saccharomycotina</taxon>
        <taxon>Pichiomycetes</taxon>
        <taxon>Debaryomycetaceae</taxon>
        <taxon>Candida/Lodderomyces clade</taxon>
        <taxon>Lodderomyces</taxon>
    </lineage>
</organism>
<dbReference type="PANTHER" id="PTHR12537">
    <property type="entry name" value="RNA BINDING PROTEIN PUMILIO-RELATED"/>
    <property type="match status" value="1"/>
</dbReference>
<feature type="compositionally biased region" description="Polar residues" evidence="3">
    <location>
        <begin position="620"/>
        <end position="635"/>
    </location>
</feature>
<feature type="compositionally biased region" description="Polar residues" evidence="3">
    <location>
        <begin position="749"/>
        <end position="761"/>
    </location>
</feature>
<dbReference type="CDD" id="cd07920">
    <property type="entry name" value="Pumilio"/>
    <property type="match status" value="1"/>
</dbReference>
<feature type="repeat" description="Pumilio" evidence="2">
    <location>
        <begin position="401"/>
        <end position="438"/>
    </location>
</feature>
<feature type="repeat" description="Pumilio" evidence="2">
    <location>
        <begin position="291"/>
        <end position="328"/>
    </location>
</feature>
<dbReference type="InterPro" id="IPR033712">
    <property type="entry name" value="Pumilio_RNA-bd"/>
</dbReference>
<feature type="domain" description="PUM-HD" evidence="4">
    <location>
        <begin position="190"/>
        <end position="578"/>
    </location>
</feature>
<feature type="compositionally biased region" description="Basic residues" evidence="3">
    <location>
        <begin position="91"/>
        <end position="104"/>
    </location>
</feature>
<feature type="repeat" description="Pumilio" evidence="2">
    <location>
        <begin position="485"/>
        <end position="522"/>
    </location>
</feature>
<evidence type="ECO:0000259" key="4">
    <source>
        <dbReference type="PROSITE" id="PS50303"/>
    </source>
</evidence>
<gene>
    <name evidence="5" type="ORF">LODBEIA_P15080</name>
</gene>
<feature type="region of interest" description="Disordered" evidence="3">
    <location>
        <begin position="618"/>
        <end position="655"/>
    </location>
</feature>
<dbReference type="PANTHER" id="PTHR12537:SF80">
    <property type="entry name" value="SUPPRESSOR PROTEIN MPT5"/>
    <property type="match status" value="1"/>
</dbReference>
<keyword evidence="6" id="KW-1185">Reference proteome</keyword>
<feature type="region of interest" description="Disordered" evidence="3">
    <location>
        <begin position="89"/>
        <end position="111"/>
    </location>
</feature>
<dbReference type="RefSeq" id="XP_066828446.1">
    <property type="nucleotide sequence ID" value="XM_066971404.1"/>
</dbReference>
<dbReference type="PROSITE" id="PS50303">
    <property type="entry name" value="PUM_HD"/>
    <property type="match status" value="1"/>
</dbReference>
<dbReference type="Pfam" id="PF00806">
    <property type="entry name" value="PUF"/>
    <property type="match status" value="7"/>
</dbReference>
<keyword evidence="1" id="KW-0677">Repeat</keyword>
<feature type="compositionally biased region" description="Basic residues" evidence="3">
    <location>
        <begin position="842"/>
        <end position="854"/>
    </location>
</feature>
<feature type="region of interest" description="Disordered" evidence="3">
    <location>
        <begin position="836"/>
        <end position="948"/>
    </location>
</feature>
<feature type="compositionally biased region" description="Low complexity" evidence="3">
    <location>
        <begin position="855"/>
        <end position="864"/>
    </location>
</feature>
<dbReference type="SUPFAM" id="SSF48371">
    <property type="entry name" value="ARM repeat"/>
    <property type="match status" value="1"/>
</dbReference>
<evidence type="ECO:0000256" key="3">
    <source>
        <dbReference type="SAM" id="MobiDB-lite"/>
    </source>
</evidence>
<dbReference type="PROSITE" id="PS50302">
    <property type="entry name" value="PUM"/>
    <property type="match status" value="5"/>
</dbReference>
<feature type="region of interest" description="Disordered" evidence="3">
    <location>
        <begin position="717"/>
        <end position="799"/>
    </location>
</feature>
<feature type="compositionally biased region" description="Low complexity" evidence="3">
    <location>
        <begin position="636"/>
        <end position="655"/>
    </location>
</feature>
<dbReference type="SMART" id="SM00025">
    <property type="entry name" value="Pumilio"/>
    <property type="match status" value="8"/>
</dbReference>
<feature type="repeat" description="Pumilio" evidence="2">
    <location>
        <begin position="365"/>
        <end position="400"/>
    </location>
</feature>
<dbReference type="InterPro" id="IPR033133">
    <property type="entry name" value="PUM-HD"/>
</dbReference>
<feature type="compositionally biased region" description="Low complexity" evidence="3">
    <location>
        <begin position="722"/>
        <end position="748"/>
    </location>
</feature>
<feature type="compositionally biased region" description="Low complexity" evidence="3">
    <location>
        <begin position="762"/>
        <end position="776"/>
    </location>
</feature>
<evidence type="ECO:0000313" key="6">
    <source>
        <dbReference type="Proteomes" id="UP001497383"/>
    </source>
</evidence>
<evidence type="ECO:0000313" key="5">
    <source>
        <dbReference type="EMBL" id="CAK9437060.1"/>
    </source>
</evidence>
<feature type="compositionally biased region" description="Polar residues" evidence="3">
    <location>
        <begin position="927"/>
        <end position="948"/>
    </location>
</feature>
<dbReference type="Gene3D" id="1.25.10.10">
    <property type="entry name" value="Leucine-rich Repeat Variant"/>
    <property type="match status" value="1"/>
</dbReference>
<dbReference type="GeneID" id="92206704"/>
<dbReference type="InterPro" id="IPR016024">
    <property type="entry name" value="ARM-type_fold"/>
</dbReference>
<sequence length="948" mass="105703">MHNRSLSSNGSFTKFNTHNIGKSVLWDSSNKLNHNLNLPNFSIGNEVVSTPLVMPTSNQSTFDPAASTPSSQLSSFQKLSLDTTITLNNNNHHHHNQHNQHNQHNHNNNNNFHDLNSNTTNTNANGGLGLGGYKCDINGDNKENILKKHDNESDAAVNGSGFLYGVLSEANSTSSASTPPSTNYPNMVPAAGGFPQKIDKDYLASIGKVPLAQLKPEILKLAKDQHGCRFLQKKIDENLILNCQTRINNFEVIFDQIYPYMHELIIDPFGNYLVQKMIVYCSQANLNLVLEILQYNLYQISINQHGTRALQKIIDNLNSASQLSLLIQGLKPHIIDLIKDLNGNHVIQKILNKYQPTDCQFIYESIIETLYTVATHKHGCCVLQKCLNHVTPVQLGQFSEAILCFDNFRLLINDQFGNYVLQYLISINSLEVNYHVFQNFVKYGITNLCNSKFSSNVVERYLKNCFNNEVVNIAFAELKLELIHKVLTNELNMLINDPYGNYVIQTLIDILINTQVSYQNVEKLSLLLPSMSHQENLPGLQGLQGQSLQVVIIKYWFQNCKIVSSFGKRIQSKINTILNNNNVAFIASASSKDPRRSSQMNANGEFVINDGQGQYCKQLGPSSRQNQSFTQSNMKSSNKTTAAAQKSSAAPPLQSIPFRNSLAQFDNRNGRNVVEFNYPYKSVSTRTHSVAGTYYAENPRVTNNNYNVNSPTAFNNDHHHNTNNINNNHNNNNTINNNNNNNNSNSSSIYMTNVLTLGHKNSTSSTHSSGSTTSFSNEALPQAPNLVPNEDPSGMGDYSIQRGAALKQPVPFDQQMNPGNVDPEYAHPQAYNAPYYPANVAPHHHHHHHHHSHHSSVSSISQSHTPQQQLMASYPMGDARKEQFPPVFGNGFSEWPMQSQPPPMPTTIQGHPGAPTANRNFIHHSHNSSWSPATASAQSGPAFSVQNW</sequence>
<evidence type="ECO:0000256" key="2">
    <source>
        <dbReference type="PROSITE-ProRule" id="PRU00317"/>
    </source>
</evidence>
<name>A0ABP0ZGI8_9ASCO</name>
<proteinExistence type="predicted"/>
<protein>
    <recommendedName>
        <fullName evidence="4">PUM-HD domain-containing protein</fullName>
    </recommendedName>
</protein>
<evidence type="ECO:0000256" key="1">
    <source>
        <dbReference type="ARBA" id="ARBA00022737"/>
    </source>
</evidence>